<name>V7ID52_EIKCO</name>
<dbReference type="EMBL" id="AZGQ01000012">
    <property type="protein sequence ID" value="ETA82802.1"/>
    <property type="molecule type" value="Genomic_DNA"/>
</dbReference>
<organism evidence="1 2">
    <name type="scientific">Eikenella corrodens CC92I</name>
    <dbReference type="NCBI Taxonomy" id="1073362"/>
    <lineage>
        <taxon>Bacteria</taxon>
        <taxon>Pseudomonadati</taxon>
        <taxon>Pseudomonadota</taxon>
        <taxon>Betaproteobacteria</taxon>
        <taxon>Neisseriales</taxon>
        <taxon>Neisseriaceae</taxon>
        <taxon>Eikenella</taxon>
    </lineage>
</organism>
<dbReference type="Gene3D" id="3.40.50.620">
    <property type="entry name" value="HUPs"/>
    <property type="match status" value="1"/>
</dbReference>
<sequence>MSTHKIKKYLTKLAYRSSLSVYFLSLRNRILIKQVYRYAQNFNAKINQIINLNIPSKYQYKLNSKLPQSAWFLQNINGDIAEISFGTSVYQHPDGIIEGVWDNNFQNLDYINADHVFGSGIYIENQKITFIPPSYLLEGIFFLYDKTTKSYCVSNSLACLLSLSLRDEKLETILSNIDSNTGERLKKGIFSYDPILFEDNELIILLFCYHNFSITNDGLSLIPKIKINKFVRFNDYKSYVKEKIQLLLENGNSDHRENTPKLSPLATISSGYDSTASAAIVHDLGVKEAVTIDVNVYERNDSGSNTAQLLGMNCTPCCHPFGQSISDLNLEESSYEDHLDKISIFLATFGMGDDSSWLAFESFLPNKIVFTGHGGDEIWYKDKFIGNGLRKITCFELSLGEYRLKQGFVRVAVPYIGTVFTNYIYRLNFLQEMMPYTLNNSYDRPLPRRFAEEAGIPRDGFAQIKRATNPNLLSFQKYKIDSFRKHMKEYRNATS</sequence>
<reference evidence="1 2" key="1">
    <citation type="submission" date="2013-11" db="EMBL/GenBank/DDBJ databases">
        <title>The Genome Sequence of Eikenella corrodens CC92I.</title>
        <authorList>
            <consortium name="The Broad Institute Genomics Platform"/>
            <person name="Earl A."/>
            <person name="Allen-Vercoe E."/>
            <person name="Daigneault M."/>
            <person name="Young S.K."/>
            <person name="Zeng Q."/>
            <person name="Gargeya S."/>
            <person name="Fitzgerald M."/>
            <person name="Abouelleil A."/>
            <person name="Alvarado L."/>
            <person name="Chapman S.B."/>
            <person name="Gainer-Dewar J."/>
            <person name="Goldberg J."/>
            <person name="Griggs A."/>
            <person name="Gujja S."/>
            <person name="Hansen M."/>
            <person name="Howarth C."/>
            <person name="Imamovic A."/>
            <person name="Ireland A."/>
            <person name="Larimer J."/>
            <person name="McCowan C."/>
            <person name="Murphy C."/>
            <person name="Pearson M."/>
            <person name="Poon T.W."/>
            <person name="Priest M."/>
            <person name="Roberts A."/>
            <person name="Saif S."/>
            <person name="Shea T."/>
            <person name="Sykes S."/>
            <person name="Wortman J."/>
            <person name="Nusbaum C."/>
            <person name="Birren B."/>
        </authorList>
    </citation>
    <scope>NUCLEOTIDE SEQUENCE [LARGE SCALE GENOMIC DNA]</scope>
    <source>
        <strain evidence="1 2">CC92I</strain>
    </source>
</reference>
<proteinExistence type="predicted"/>
<dbReference type="Proteomes" id="UP000018554">
    <property type="component" value="Unassembled WGS sequence"/>
</dbReference>
<evidence type="ECO:0000313" key="2">
    <source>
        <dbReference type="Proteomes" id="UP000018554"/>
    </source>
</evidence>
<gene>
    <name evidence="1" type="ORF">HMPREF1177_01883</name>
</gene>
<dbReference type="RefSeq" id="WP_023887848.1">
    <property type="nucleotide sequence ID" value="NZ_KI635565.1"/>
</dbReference>
<evidence type="ECO:0000313" key="1">
    <source>
        <dbReference type="EMBL" id="ETA82802.1"/>
    </source>
</evidence>
<protein>
    <recommendedName>
        <fullName evidence="3">Asparagine synthetase domain-containing protein</fullName>
    </recommendedName>
</protein>
<dbReference type="HOGENOM" id="CLU_521601_0_0_4"/>
<dbReference type="PATRIC" id="fig|1073362.3.peg.2150"/>
<dbReference type="AlphaFoldDB" id="V7ID52"/>
<dbReference type="InterPro" id="IPR014729">
    <property type="entry name" value="Rossmann-like_a/b/a_fold"/>
</dbReference>
<comment type="caution">
    <text evidence="1">The sequence shown here is derived from an EMBL/GenBank/DDBJ whole genome shotgun (WGS) entry which is preliminary data.</text>
</comment>
<evidence type="ECO:0008006" key="3">
    <source>
        <dbReference type="Google" id="ProtNLM"/>
    </source>
</evidence>
<accession>V7ID52</accession>
<keyword evidence="2" id="KW-1185">Reference proteome</keyword>